<keyword evidence="8" id="KW-1015">Disulfide bond</keyword>
<keyword evidence="7" id="KW-0446">Lipid-binding</keyword>
<keyword evidence="13" id="KW-1185">Reference proteome</keyword>
<comment type="similarity">
    <text evidence="2 10">Belongs to the calycin superfamily. Lipocalin family.</text>
</comment>
<evidence type="ECO:0000256" key="5">
    <source>
        <dbReference type="ARBA" id="ARBA00022525"/>
    </source>
</evidence>
<dbReference type="Proteomes" id="UP000494165">
    <property type="component" value="Unassembled WGS sequence"/>
</dbReference>
<protein>
    <recommendedName>
        <fullName evidence="3">Apolipoprotein D</fullName>
    </recommendedName>
</protein>
<keyword evidence="4" id="KW-0813">Transport</keyword>
<dbReference type="AlphaFoldDB" id="A0A8S1DXQ5"/>
<keyword evidence="5" id="KW-0964">Secreted</keyword>
<evidence type="ECO:0000256" key="8">
    <source>
        <dbReference type="ARBA" id="ARBA00023157"/>
    </source>
</evidence>
<feature type="domain" description="Lipocalin/cytosolic fatty-acid binding" evidence="11">
    <location>
        <begin position="34"/>
        <end position="151"/>
    </location>
</feature>
<dbReference type="InterPro" id="IPR012674">
    <property type="entry name" value="Calycin"/>
</dbReference>
<dbReference type="PRINTS" id="PR01273">
    <property type="entry name" value="INVTBRTCOLOR"/>
</dbReference>
<evidence type="ECO:0000256" key="4">
    <source>
        <dbReference type="ARBA" id="ARBA00022448"/>
    </source>
</evidence>
<dbReference type="InterPro" id="IPR000566">
    <property type="entry name" value="Lipocln_cytosolic_FA-bd_dom"/>
</dbReference>
<evidence type="ECO:0000313" key="13">
    <source>
        <dbReference type="Proteomes" id="UP000494165"/>
    </source>
</evidence>
<dbReference type="EMBL" id="CADEPI010000381">
    <property type="protein sequence ID" value="CAB3384955.1"/>
    <property type="molecule type" value="Genomic_DNA"/>
</dbReference>
<sequence length="186" mass="21047">MISLAVFSLVLIGASAQIIQPGPCPPLTVQQNFDLPAYLNRWYQQKKYFNYFEANGICNTATYTLNPNETVAVRNYLFNTETQAPDTILGYATVGSDTGEAKLLVSFPSVGNYDSPYWVLETDYTRYSVVWSCTEFATENLQFAWVLTRERFPDDATLAEIERVIADNQLADQWEITPNDNCPEDP</sequence>
<dbReference type="FunFam" id="2.40.128.20:FF:000003">
    <property type="entry name" value="Apolipoprotein D"/>
    <property type="match status" value="1"/>
</dbReference>
<evidence type="ECO:0000256" key="10">
    <source>
        <dbReference type="PIRNR" id="PIRNR036893"/>
    </source>
</evidence>
<dbReference type="OrthoDB" id="565904at2759"/>
<dbReference type="GO" id="GO:0005737">
    <property type="term" value="C:cytoplasm"/>
    <property type="evidence" value="ECO:0007669"/>
    <property type="project" value="TreeGrafter"/>
</dbReference>
<evidence type="ECO:0000256" key="7">
    <source>
        <dbReference type="ARBA" id="ARBA00023121"/>
    </source>
</evidence>
<dbReference type="InterPro" id="IPR003057">
    <property type="entry name" value="Invtbrt_color"/>
</dbReference>
<dbReference type="GO" id="GO:0031409">
    <property type="term" value="F:pigment binding"/>
    <property type="evidence" value="ECO:0007669"/>
    <property type="project" value="InterPro"/>
</dbReference>
<evidence type="ECO:0000259" key="11">
    <source>
        <dbReference type="Pfam" id="PF08212"/>
    </source>
</evidence>
<keyword evidence="9" id="KW-0325">Glycoprotein</keyword>
<dbReference type="GO" id="GO:0006629">
    <property type="term" value="P:lipid metabolic process"/>
    <property type="evidence" value="ECO:0007669"/>
    <property type="project" value="TreeGrafter"/>
</dbReference>
<keyword evidence="6 10" id="KW-0732">Signal</keyword>
<feature type="signal peptide" evidence="10">
    <location>
        <begin position="1"/>
        <end position="16"/>
    </location>
</feature>
<dbReference type="Gene3D" id="2.40.128.20">
    <property type="match status" value="1"/>
</dbReference>
<dbReference type="SUPFAM" id="SSF50814">
    <property type="entry name" value="Lipocalins"/>
    <property type="match status" value="1"/>
</dbReference>
<dbReference type="PIRSF" id="PIRSF036893">
    <property type="entry name" value="Lipocalin_ApoD"/>
    <property type="match status" value="1"/>
</dbReference>
<dbReference type="PANTHER" id="PTHR10612">
    <property type="entry name" value="APOLIPOPROTEIN D"/>
    <property type="match status" value="1"/>
</dbReference>
<evidence type="ECO:0000256" key="1">
    <source>
        <dbReference type="ARBA" id="ARBA00004613"/>
    </source>
</evidence>
<proteinExistence type="inferred from homology"/>
<accession>A0A8S1DXQ5</accession>
<dbReference type="InterPro" id="IPR022271">
    <property type="entry name" value="Lipocalin_ApoD"/>
</dbReference>
<comment type="subcellular location">
    <subcellularLocation>
        <location evidence="1">Secreted</location>
    </subcellularLocation>
</comment>
<dbReference type="Pfam" id="PF08212">
    <property type="entry name" value="Lipocalin_2"/>
    <property type="match status" value="1"/>
</dbReference>
<dbReference type="GO" id="GO:0000302">
    <property type="term" value="P:response to reactive oxygen species"/>
    <property type="evidence" value="ECO:0007669"/>
    <property type="project" value="TreeGrafter"/>
</dbReference>
<organism evidence="12 13">
    <name type="scientific">Cloeon dipterum</name>
    <dbReference type="NCBI Taxonomy" id="197152"/>
    <lineage>
        <taxon>Eukaryota</taxon>
        <taxon>Metazoa</taxon>
        <taxon>Ecdysozoa</taxon>
        <taxon>Arthropoda</taxon>
        <taxon>Hexapoda</taxon>
        <taxon>Insecta</taxon>
        <taxon>Pterygota</taxon>
        <taxon>Palaeoptera</taxon>
        <taxon>Ephemeroptera</taxon>
        <taxon>Pisciforma</taxon>
        <taxon>Baetidae</taxon>
        <taxon>Cloeon</taxon>
    </lineage>
</organism>
<evidence type="ECO:0000256" key="2">
    <source>
        <dbReference type="ARBA" id="ARBA00006889"/>
    </source>
</evidence>
<name>A0A8S1DXQ5_9INSE</name>
<evidence type="ECO:0000256" key="3">
    <source>
        <dbReference type="ARBA" id="ARBA00019890"/>
    </source>
</evidence>
<evidence type="ECO:0000256" key="9">
    <source>
        <dbReference type="ARBA" id="ARBA00023180"/>
    </source>
</evidence>
<dbReference type="GO" id="GO:0005576">
    <property type="term" value="C:extracellular region"/>
    <property type="evidence" value="ECO:0007669"/>
    <property type="project" value="UniProtKB-SubCell"/>
</dbReference>
<feature type="chain" id="PRO_5035981124" description="Apolipoprotein D" evidence="10">
    <location>
        <begin position="17"/>
        <end position="186"/>
    </location>
</feature>
<gene>
    <name evidence="12" type="ORF">CLODIP_2_CD14979</name>
</gene>
<comment type="caution">
    <text evidence="12">The sequence shown here is derived from an EMBL/GenBank/DDBJ whole genome shotgun (WGS) entry which is preliminary data.</text>
</comment>
<dbReference type="GO" id="GO:0008289">
    <property type="term" value="F:lipid binding"/>
    <property type="evidence" value="ECO:0007669"/>
    <property type="project" value="UniProtKB-KW"/>
</dbReference>
<evidence type="ECO:0000313" key="12">
    <source>
        <dbReference type="EMBL" id="CAB3384955.1"/>
    </source>
</evidence>
<evidence type="ECO:0000256" key="6">
    <source>
        <dbReference type="ARBA" id="ARBA00022729"/>
    </source>
</evidence>
<reference evidence="12 13" key="1">
    <citation type="submission" date="2020-04" db="EMBL/GenBank/DDBJ databases">
        <authorList>
            <person name="Alioto T."/>
            <person name="Alioto T."/>
            <person name="Gomez Garrido J."/>
        </authorList>
    </citation>
    <scope>NUCLEOTIDE SEQUENCE [LARGE SCALE GENOMIC DNA]</scope>
</reference>
<dbReference type="PANTHER" id="PTHR10612:SF34">
    <property type="entry name" value="APOLIPOPROTEIN D"/>
    <property type="match status" value="1"/>
</dbReference>